<reference evidence="2" key="1">
    <citation type="submission" date="2017-09" db="EMBL/GenBank/DDBJ databases">
        <title>Depth-based differentiation of microbial function through sediment-hosted aquifers and enrichment of novel symbionts in the deep terrestrial subsurface.</title>
        <authorList>
            <person name="Probst A.J."/>
            <person name="Ladd B."/>
            <person name="Jarett J.K."/>
            <person name="Geller-Mcgrath D.E."/>
            <person name="Sieber C.M.K."/>
            <person name="Emerson J.B."/>
            <person name="Anantharaman K."/>
            <person name="Thomas B.C."/>
            <person name="Malmstrom R."/>
            <person name="Stieglmeier M."/>
            <person name="Klingl A."/>
            <person name="Woyke T."/>
            <person name="Ryan C.M."/>
            <person name="Banfield J.F."/>
        </authorList>
    </citation>
    <scope>NUCLEOTIDE SEQUENCE [LARGE SCALE GENOMIC DNA]</scope>
</reference>
<proteinExistence type="predicted"/>
<dbReference type="AlphaFoldDB" id="A0A2M7R9B4"/>
<name>A0A2M7R9B4_9BACT</name>
<dbReference type="Proteomes" id="UP000230055">
    <property type="component" value="Unassembled WGS sequence"/>
</dbReference>
<organism evidence="1 2">
    <name type="scientific">Candidatus Nealsonbacteria bacterium CG_4_10_14_0_8_um_filter_35_10</name>
    <dbReference type="NCBI Taxonomy" id="1974683"/>
    <lineage>
        <taxon>Bacteria</taxon>
        <taxon>Candidatus Nealsoniibacteriota</taxon>
    </lineage>
</organism>
<sequence length="112" mass="13144">MGMVVENVTADMEEKIKQVITEYIKRVLKNCETLQGCTSDYNIDCPKCGGHRSLTWNKNYWACGWLKCGFHFPENLMPPSPEELEEIYKAKQRERRVRKVTEFIRELGIDLD</sequence>
<evidence type="ECO:0000313" key="2">
    <source>
        <dbReference type="Proteomes" id="UP000230055"/>
    </source>
</evidence>
<evidence type="ECO:0000313" key="1">
    <source>
        <dbReference type="EMBL" id="PIY90987.1"/>
    </source>
</evidence>
<gene>
    <name evidence="1" type="ORF">COY72_00640</name>
</gene>
<dbReference type="EMBL" id="PFLX01000015">
    <property type="protein sequence ID" value="PIY90987.1"/>
    <property type="molecule type" value="Genomic_DNA"/>
</dbReference>
<comment type="caution">
    <text evidence="1">The sequence shown here is derived from an EMBL/GenBank/DDBJ whole genome shotgun (WGS) entry which is preliminary data.</text>
</comment>
<accession>A0A2M7R9B4</accession>
<protein>
    <submittedName>
        <fullName evidence="1">Uncharacterized protein</fullName>
    </submittedName>
</protein>